<protein>
    <submittedName>
        <fullName evidence="1">Uncharacterized protein</fullName>
    </submittedName>
</protein>
<sequence length="85" mass="9088">MDQTTEHRRGGKSGDNNMAAAACMGCIKNVTPLHLPNGSKPNARGIAPPLARGGCKIISAPRWIRKFSQRESCPTRGAHSAPAYF</sequence>
<name>A0A9W9LH70_9EURO</name>
<dbReference type="AlphaFoldDB" id="A0A9W9LH70"/>
<reference evidence="1" key="1">
    <citation type="submission" date="2022-11" db="EMBL/GenBank/DDBJ databases">
        <authorList>
            <person name="Petersen C."/>
        </authorList>
    </citation>
    <scope>NUCLEOTIDE SEQUENCE</scope>
    <source>
        <strain evidence="1">IBT 21917</strain>
    </source>
</reference>
<accession>A0A9W9LH70</accession>
<gene>
    <name evidence="1" type="ORF">N7492_008696</name>
</gene>
<dbReference type="Proteomes" id="UP001146351">
    <property type="component" value="Unassembled WGS sequence"/>
</dbReference>
<evidence type="ECO:0000313" key="1">
    <source>
        <dbReference type="EMBL" id="KAJ5155893.1"/>
    </source>
</evidence>
<organism evidence="1 2">
    <name type="scientific">Penicillium capsulatum</name>
    <dbReference type="NCBI Taxonomy" id="69766"/>
    <lineage>
        <taxon>Eukaryota</taxon>
        <taxon>Fungi</taxon>
        <taxon>Dikarya</taxon>
        <taxon>Ascomycota</taxon>
        <taxon>Pezizomycotina</taxon>
        <taxon>Eurotiomycetes</taxon>
        <taxon>Eurotiomycetidae</taxon>
        <taxon>Eurotiales</taxon>
        <taxon>Aspergillaceae</taxon>
        <taxon>Penicillium</taxon>
    </lineage>
</organism>
<evidence type="ECO:0000313" key="2">
    <source>
        <dbReference type="Proteomes" id="UP001146351"/>
    </source>
</evidence>
<comment type="caution">
    <text evidence="1">The sequence shown here is derived from an EMBL/GenBank/DDBJ whole genome shotgun (WGS) entry which is preliminary data.</text>
</comment>
<proteinExistence type="predicted"/>
<dbReference type="EMBL" id="JAPQKO010000006">
    <property type="protein sequence ID" value="KAJ5155893.1"/>
    <property type="molecule type" value="Genomic_DNA"/>
</dbReference>
<keyword evidence="2" id="KW-1185">Reference proteome</keyword>
<reference evidence="1" key="2">
    <citation type="journal article" date="2023" name="IMA Fungus">
        <title>Comparative genomic study of the Penicillium genus elucidates a diverse pangenome and 15 lateral gene transfer events.</title>
        <authorList>
            <person name="Petersen C."/>
            <person name="Sorensen T."/>
            <person name="Nielsen M.R."/>
            <person name="Sondergaard T.E."/>
            <person name="Sorensen J.L."/>
            <person name="Fitzpatrick D.A."/>
            <person name="Frisvad J.C."/>
            <person name="Nielsen K.L."/>
        </authorList>
    </citation>
    <scope>NUCLEOTIDE SEQUENCE</scope>
    <source>
        <strain evidence="1">IBT 21917</strain>
    </source>
</reference>